<evidence type="ECO:0000256" key="5">
    <source>
        <dbReference type="ARBA" id="ARBA00023033"/>
    </source>
</evidence>
<keyword evidence="3" id="KW-0274">FAD</keyword>
<gene>
    <name evidence="7" type="ORF">DID88_010166</name>
</gene>
<keyword evidence="5" id="KW-0503">Monooxygenase</keyword>
<dbReference type="OrthoDB" id="47494at2759"/>
<dbReference type="EMBL" id="QKRW01000036">
    <property type="protein sequence ID" value="RAL60841.1"/>
    <property type="molecule type" value="Genomic_DNA"/>
</dbReference>
<keyword evidence="4" id="KW-0560">Oxidoreductase</keyword>
<dbReference type="Proteomes" id="UP000249056">
    <property type="component" value="Unassembled WGS sequence"/>
</dbReference>
<name>A0A395IL11_9HELO</name>
<comment type="cofactor">
    <cofactor evidence="1">
        <name>FAD</name>
        <dbReference type="ChEBI" id="CHEBI:57692"/>
    </cofactor>
</comment>
<dbReference type="Pfam" id="PF01494">
    <property type="entry name" value="FAD_binding_3"/>
    <property type="match status" value="1"/>
</dbReference>
<evidence type="ECO:0000256" key="3">
    <source>
        <dbReference type="ARBA" id="ARBA00022827"/>
    </source>
</evidence>
<sequence>MVTEDQPVWHFGLAVWNPREENHKWDNRNGRITLAGDAAHTMTYQRGQGLNHSIADAGKLVEFLKTYDQQSSAISNYEEEMTTRAGEEVNLSVINKKMLHDWSKVIESPVFKNALTKKSITILVTSFEPSIISAELLQVFDKEANGMEINDKTIMTNFKTTNKALKS</sequence>
<reference evidence="7 8" key="1">
    <citation type="submission" date="2018-06" db="EMBL/GenBank/DDBJ databases">
        <title>Genome Sequence of the Brown Rot Fungal Pathogen Monilinia fructigena.</title>
        <authorList>
            <person name="Landi L."/>
            <person name="De Miccolis Angelini R.M."/>
            <person name="Pollastro S."/>
            <person name="Abate D."/>
            <person name="Faretra F."/>
            <person name="Romanazzi G."/>
        </authorList>
    </citation>
    <scope>NUCLEOTIDE SEQUENCE [LARGE SCALE GENOMIC DNA]</scope>
    <source>
        <strain evidence="7 8">Mfrg269</strain>
    </source>
</reference>
<evidence type="ECO:0000256" key="4">
    <source>
        <dbReference type="ARBA" id="ARBA00023002"/>
    </source>
</evidence>
<keyword evidence="2" id="KW-0285">Flavoprotein</keyword>
<dbReference type="Gene3D" id="3.50.50.60">
    <property type="entry name" value="FAD/NAD(P)-binding domain"/>
    <property type="match status" value="1"/>
</dbReference>
<dbReference type="GO" id="GO:0004497">
    <property type="term" value="F:monooxygenase activity"/>
    <property type="evidence" value="ECO:0007669"/>
    <property type="project" value="UniProtKB-KW"/>
</dbReference>
<accession>A0A395IL11</accession>
<evidence type="ECO:0000313" key="7">
    <source>
        <dbReference type="EMBL" id="RAL60841.1"/>
    </source>
</evidence>
<evidence type="ECO:0000313" key="8">
    <source>
        <dbReference type="Proteomes" id="UP000249056"/>
    </source>
</evidence>
<dbReference type="AlphaFoldDB" id="A0A395IL11"/>
<dbReference type="GO" id="GO:0071949">
    <property type="term" value="F:FAD binding"/>
    <property type="evidence" value="ECO:0007669"/>
    <property type="project" value="InterPro"/>
</dbReference>
<dbReference type="InterPro" id="IPR002938">
    <property type="entry name" value="FAD-bd"/>
</dbReference>
<protein>
    <recommendedName>
        <fullName evidence="6">FAD-binding domain-containing protein</fullName>
    </recommendedName>
</protein>
<dbReference type="SUPFAM" id="SSF51905">
    <property type="entry name" value="FAD/NAD(P)-binding domain"/>
    <property type="match status" value="1"/>
</dbReference>
<proteinExistence type="predicted"/>
<dbReference type="PANTHER" id="PTHR47178">
    <property type="entry name" value="MONOOXYGENASE, FAD-BINDING"/>
    <property type="match status" value="1"/>
</dbReference>
<evidence type="ECO:0000259" key="6">
    <source>
        <dbReference type="Pfam" id="PF01494"/>
    </source>
</evidence>
<evidence type="ECO:0000256" key="2">
    <source>
        <dbReference type="ARBA" id="ARBA00022630"/>
    </source>
</evidence>
<dbReference type="PANTHER" id="PTHR47178:SF3">
    <property type="entry name" value="FAD-BINDING DOMAIN-CONTAINING PROTEIN"/>
    <property type="match status" value="1"/>
</dbReference>
<comment type="caution">
    <text evidence="7">The sequence shown here is derived from an EMBL/GenBank/DDBJ whole genome shotgun (WGS) entry which is preliminary data.</text>
</comment>
<keyword evidence="8" id="KW-1185">Reference proteome</keyword>
<feature type="domain" description="FAD-binding" evidence="6">
    <location>
        <begin position="26"/>
        <end position="85"/>
    </location>
</feature>
<organism evidence="7 8">
    <name type="scientific">Monilinia fructigena</name>
    <dbReference type="NCBI Taxonomy" id="38457"/>
    <lineage>
        <taxon>Eukaryota</taxon>
        <taxon>Fungi</taxon>
        <taxon>Dikarya</taxon>
        <taxon>Ascomycota</taxon>
        <taxon>Pezizomycotina</taxon>
        <taxon>Leotiomycetes</taxon>
        <taxon>Helotiales</taxon>
        <taxon>Sclerotiniaceae</taxon>
        <taxon>Monilinia</taxon>
    </lineage>
</organism>
<dbReference type="InterPro" id="IPR036188">
    <property type="entry name" value="FAD/NAD-bd_sf"/>
</dbReference>
<evidence type="ECO:0000256" key="1">
    <source>
        <dbReference type="ARBA" id="ARBA00001974"/>
    </source>
</evidence>